<reference evidence="2 3" key="1">
    <citation type="submission" date="2021-06" db="EMBL/GenBank/DDBJ databases">
        <title>Caerostris extrusa draft genome.</title>
        <authorList>
            <person name="Kono N."/>
            <person name="Arakawa K."/>
        </authorList>
    </citation>
    <scope>NUCLEOTIDE SEQUENCE [LARGE SCALE GENOMIC DNA]</scope>
</reference>
<comment type="caution">
    <text evidence="2">The sequence shown here is derived from an EMBL/GenBank/DDBJ whole genome shotgun (WGS) entry which is preliminary data.</text>
</comment>
<name>A0AAV4R7R9_CAEEX</name>
<dbReference type="Proteomes" id="UP001054945">
    <property type="component" value="Unassembled WGS sequence"/>
</dbReference>
<feature type="region of interest" description="Disordered" evidence="1">
    <location>
        <begin position="1"/>
        <end position="33"/>
    </location>
</feature>
<gene>
    <name evidence="2" type="ORF">CEXT_669781</name>
</gene>
<dbReference type="AlphaFoldDB" id="A0AAV4R7R9"/>
<keyword evidence="3" id="KW-1185">Reference proteome</keyword>
<sequence length="69" mass="8274">MRVLQRAQKTENQEMKWRRRKEEERKRMMSSKNSEMGTCFHLATMTQSSEHHTRCPLYIVADICKTDPS</sequence>
<organism evidence="2 3">
    <name type="scientific">Caerostris extrusa</name>
    <name type="common">Bark spider</name>
    <name type="synonym">Caerostris bankana</name>
    <dbReference type="NCBI Taxonomy" id="172846"/>
    <lineage>
        <taxon>Eukaryota</taxon>
        <taxon>Metazoa</taxon>
        <taxon>Ecdysozoa</taxon>
        <taxon>Arthropoda</taxon>
        <taxon>Chelicerata</taxon>
        <taxon>Arachnida</taxon>
        <taxon>Araneae</taxon>
        <taxon>Araneomorphae</taxon>
        <taxon>Entelegynae</taxon>
        <taxon>Araneoidea</taxon>
        <taxon>Araneidae</taxon>
        <taxon>Caerostris</taxon>
    </lineage>
</organism>
<evidence type="ECO:0000313" key="2">
    <source>
        <dbReference type="EMBL" id="GIY16442.1"/>
    </source>
</evidence>
<proteinExistence type="predicted"/>
<dbReference type="EMBL" id="BPLR01007378">
    <property type="protein sequence ID" value="GIY16442.1"/>
    <property type="molecule type" value="Genomic_DNA"/>
</dbReference>
<accession>A0AAV4R7R9</accession>
<evidence type="ECO:0000256" key="1">
    <source>
        <dbReference type="SAM" id="MobiDB-lite"/>
    </source>
</evidence>
<evidence type="ECO:0000313" key="3">
    <source>
        <dbReference type="Proteomes" id="UP001054945"/>
    </source>
</evidence>
<feature type="compositionally biased region" description="Basic and acidic residues" evidence="1">
    <location>
        <begin position="8"/>
        <end position="27"/>
    </location>
</feature>
<protein>
    <submittedName>
        <fullName evidence="2">Uncharacterized protein</fullName>
    </submittedName>
</protein>